<dbReference type="PANTHER" id="PTHR30483">
    <property type="entry name" value="LEUCINE-SPECIFIC-BINDING PROTEIN"/>
    <property type="match status" value="1"/>
</dbReference>
<dbReference type="RefSeq" id="WP_265508396.1">
    <property type="nucleotide sequence ID" value="NZ_JAOTBE010000074.1"/>
</dbReference>
<evidence type="ECO:0000256" key="3">
    <source>
        <dbReference type="ARBA" id="ARBA00022970"/>
    </source>
</evidence>
<evidence type="ECO:0000313" key="7">
    <source>
        <dbReference type="Proteomes" id="UP001589795"/>
    </source>
</evidence>
<gene>
    <name evidence="6" type="ORF">ACFFIZ_02825</name>
</gene>
<dbReference type="InterPro" id="IPR028082">
    <property type="entry name" value="Peripla_BP_I"/>
</dbReference>
<evidence type="ECO:0000256" key="1">
    <source>
        <dbReference type="ARBA" id="ARBA00010062"/>
    </source>
</evidence>
<dbReference type="Pfam" id="PF13458">
    <property type="entry name" value="Peripla_BP_6"/>
    <property type="match status" value="1"/>
</dbReference>
<dbReference type="SUPFAM" id="SSF53822">
    <property type="entry name" value="Periplasmic binding protein-like I"/>
    <property type="match status" value="1"/>
</dbReference>
<comment type="caution">
    <text evidence="6">The sequence shown here is derived from an EMBL/GenBank/DDBJ whole genome shotgun (WGS) entry which is preliminary data.</text>
</comment>
<reference evidence="6 7" key="1">
    <citation type="submission" date="2024-09" db="EMBL/GenBank/DDBJ databases">
        <authorList>
            <person name="Sun Q."/>
            <person name="Mori K."/>
        </authorList>
    </citation>
    <scope>NUCLEOTIDE SEQUENCE [LARGE SCALE GENOMIC DNA]</scope>
    <source>
        <strain evidence="6 7">CCM 7904</strain>
    </source>
</reference>
<organism evidence="6 7">
    <name type="scientific">Paracoccus rhizosphaerae</name>
    <dbReference type="NCBI Taxonomy" id="1133347"/>
    <lineage>
        <taxon>Bacteria</taxon>
        <taxon>Pseudomonadati</taxon>
        <taxon>Pseudomonadota</taxon>
        <taxon>Alphaproteobacteria</taxon>
        <taxon>Rhodobacterales</taxon>
        <taxon>Paracoccaceae</taxon>
        <taxon>Paracoccus</taxon>
    </lineage>
</organism>
<evidence type="ECO:0000259" key="5">
    <source>
        <dbReference type="Pfam" id="PF13458"/>
    </source>
</evidence>
<evidence type="ECO:0000256" key="4">
    <source>
        <dbReference type="SAM" id="SignalP"/>
    </source>
</evidence>
<dbReference type="EMBL" id="JBHLWQ010000030">
    <property type="protein sequence ID" value="MFC0199283.1"/>
    <property type="molecule type" value="Genomic_DNA"/>
</dbReference>
<keyword evidence="3" id="KW-0029">Amino-acid transport</keyword>
<keyword evidence="7" id="KW-1185">Reference proteome</keyword>
<keyword evidence="3" id="KW-0813">Transport</keyword>
<dbReference type="InterPro" id="IPR028081">
    <property type="entry name" value="Leu-bd"/>
</dbReference>
<comment type="similarity">
    <text evidence="1">Belongs to the leucine-binding protein family.</text>
</comment>
<keyword evidence="2 4" id="KW-0732">Signal</keyword>
<evidence type="ECO:0000256" key="2">
    <source>
        <dbReference type="ARBA" id="ARBA00022729"/>
    </source>
</evidence>
<proteinExistence type="inferred from homology"/>
<dbReference type="Proteomes" id="UP001589795">
    <property type="component" value="Unassembled WGS sequence"/>
</dbReference>
<sequence length="384" mass="40538">MRATAILSALMLTTASAAWAEEPLKIGVLMTLSGPPAVLGEHARDGLLLAEQKLGGKVGGREAEIIVVDDEGKPDLAAQKARELVESEGVDFVVGPIFSNIMTAIAAPVTQGGAILVSPNAGPSNFAGRDCNPDIFVVSYQNDQMPQVLAEHMNQQGIGSVYLLAPNYQAGQDSLNGFKAAYDGQVMGELFVPLGQLDFSGELAQIAAFQPAAVYAFMPGGMGVNLVKQWNQAGLSQIPLMTAFTVDETTLPAQQGAAVDMLTGSNWAPDLDTPGNAEFVAAFKEAYGRVPSLYAMGGYDALMLIDSAVSEAGTEDREALRAALKAAEFPSLRGQFSFAANNFPVQDFYLTKAIKDDEGNYRTSVVEKVFTAASDSYVGDCAMN</sequence>
<feature type="chain" id="PRO_5045140380" evidence="4">
    <location>
        <begin position="21"/>
        <end position="384"/>
    </location>
</feature>
<feature type="domain" description="Leucine-binding protein" evidence="5">
    <location>
        <begin position="23"/>
        <end position="355"/>
    </location>
</feature>
<accession>A0ABV6CJZ2</accession>
<dbReference type="InterPro" id="IPR051010">
    <property type="entry name" value="BCAA_transport"/>
</dbReference>
<dbReference type="CDD" id="cd06359">
    <property type="entry name" value="PBP1_Nba-like"/>
    <property type="match status" value="1"/>
</dbReference>
<name>A0ABV6CJZ2_9RHOB</name>
<dbReference type="PANTHER" id="PTHR30483:SF6">
    <property type="entry name" value="PERIPLASMIC BINDING PROTEIN OF ABC TRANSPORTER FOR NATURAL AMINO ACIDS"/>
    <property type="match status" value="1"/>
</dbReference>
<evidence type="ECO:0000313" key="6">
    <source>
        <dbReference type="EMBL" id="MFC0199283.1"/>
    </source>
</evidence>
<protein>
    <submittedName>
        <fullName evidence="6">ABC transporter substrate-binding protein</fullName>
    </submittedName>
</protein>
<feature type="signal peptide" evidence="4">
    <location>
        <begin position="1"/>
        <end position="20"/>
    </location>
</feature>
<dbReference type="Gene3D" id="3.40.50.2300">
    <property type="match status" value="2"/>
</dbReference>